<dbReference type="OrthoDB" id="9793561at2"/>
<dbReference type="InterPro" id="IPR010239">
    <property type="entry name" value="CHP02001"/>
</dbReference>
<accession>A0A3M2HYP1</accession>
<evidence type="ECO:0000256" key="1">
    <source>
        <dbReference type="SAM" id="SignalP"/>
    </source>
</evidence>
<sequence>MRILRGDVAFRTCVLMVGALLPAGWAAAQAKTTGSASIVSDYAFRGVSQSNLKPAFQVGMEHQAGNGIYVGTWGSNISWLSDLSTAAAPISSSLEVDVYGGHRGNLSRAWSYEVGLSYYGFPGNYPAGFKRADTIALHGGLDFAATPDFTVGAEYKYSHALAVGWSGTGYLELSASWRFRPGWTLDAHAGKQWIKRKREYQYSDWKLGVTRRFENGFLLGLAYVGTNANAVLYTNAFGRNIAKDRLVMKIGKEF</sequence>
<reference evidence="2 3" key="1">
    <citation type="submission" date="2018-10" db="EMBL/GenBank/DDBJ databases">
        <title>Proposal of Lysobacter pythonis sp. nov. isolated from royal pythons (Python regius).</title>
        <authorList>
            <person name="Hans-Juergen B."/>
            <person name="Huptas C."/>
            <person name="Sandra B."/>
            <person name="Igor L."/>
            <person name="Joachim S."/>
            <person name="Siegfried S."/>
            <person name="Mareike W."/>
            <person name="Peter K."/>
        </authorList>
    </citation>
    <scope>NUCLEOTIDE SEQUENCE [LARGE SCALE GENOMIC DNA]</scope>
    <source>
        <strain evidence="2 3">4284/11</strain>
    </source>
</reference>
<proteinExistence type="predicted"/>
<feature type="signal peptide" evidence="1">
    <location>
        <begin position="1"/>
        <end position="30"/>
    </location>
</feature>
<dbReference type="AlphaFoldDB" id="A0A3M2HYP1"/>
<feature type="chain" id="PRO_5018008295" evidence="1">
    <location>
        <begin position="31"/>
        <end position="254"/>
    </location>
</feature>
<organism evidence="2 3">
    <name type="scientific">Solilutibacter pythonis</name>
    <dbReference type="NCBI Taxonomy" id="2483112"/>
    <lineage>
        <taxon>Bacteria</taxon>
        <taxon>Pseudomonadati</taxon>
        <taxon>Pseudomonadota</taxon>
        <taxon>Gammaproteobacteria</taxon>
        <taxon>Lysobacterales</taxon>
        <taxon>Lysobacteraceae</taxon>
        <taxon>Solilutibacter</taxon>
    </lineage>
</organism>
<name>A0A3M2HYP1_9GAMM</name>
<gene>
    <name evidence="2" type="ORF">EBB59_09265</name>
</gene>
<keyword evidence="3" id="KW-1185">Reference proteome</keyword>
<dbReference type="RefSeq" id="WP_122101878.1">
    <property type="nucleotide sequence ID" value="NZ_RFLY01000012.1"/>
</dbReference>
<dbReference type="NCBIfam" id="TIGR02001">
    <property type="entry name" value="gcw_chp"/>
    <property type="match status" value="1"/>
</dbReference>
<dbReference type="EMBL" id="RFLY01000012">
    <property type="protein sequence ID" value="RMH90954.1"/>
    <property type="molecule type" value="Genomic_DNA"/>
</dbReference>
<dbReference type="Pfam" id="PF09694">
    <property type="entry name" value="Gcw_chp"/>
    <property type="match status" value="1"/>
</dbReference>
<protein>
    <submittedName>
        <fullName evidence="2">Uncharacterized protein</fullName>
    </submittedName>
</protein>
<evidence type="ECO:0000313" key="3">
    <source>
        <dbReference type="Proteomes" id="UP000275012"/>
    </source>
</evidence>
<dbReference type="SUPFAM" id="SSF56935">
    <property type="entry name" value="Porins"/>
    <property type="match status" value="1"/>
</dbReference>
<comment type="caution">
    <text evidence="2">The sequence shown here is derived from an EMBL/GenBank/DDBJ whole genome shotgun (WGS) entry which is preliminary data.</text>
</comment>
<dbReference type="Proteomes" id="UP000275012">
    <property type="component" value="Unassembled WGS sequence"/>
</dbReference>
<evidence type="ECO:0000313" key="2">
    <source>
        <dbReference type="EMBL" id="RMH90954.1"/>
    </source>
</evidence>
<keyword evidence="1" id="KW-0732">Signal</keyword>